<feature type="domain" description="TF-B3" evidence="6">
    <location>
        <begin position="32"/>
        <end position="128"/>
    </location>
</feature>
<dbReference type="SUPFAM" id="SSF101936">
    <property type="entry name" value="DNA-binding pseudobarrel domain"/>
    <property type="match status" value="2"/>
</dbReference>
<gene>
    <name evidence="7" type="ORF">MIMGU_mgv11b018073mg</name>
</gene>
<sequence length="274" mass="30808">MGGGPFGFCVGVDVVCDFVRVISENRSVISLRIFPIAPTVFSRTCLQKIPREFVKRYGNTLLRNCSVISLKVPTDSLWRVELTRADGEIWLQNGWKEFVEFYSIKFGHLLVFEYQGSFQFRVLVFDMTASEIEYPSQCASNSGIGSKSSDSFVSSEQILTKTKGKGKRKIQDELGSDENECDASVDIIGSTSGCDSNDSKGNLSDAMTRNLKLRVLNGKTWPVKCTIYKLSAKINSGWRNFVKDNRLKVGDVCIFQVINTTRLLLEVTIFRCRK</sequence>
<evidence type="ECO:0000256" key="4">
    <source>
        <dbReference type="ARBA" id="ARBA00023163"/>
    </source>
</evidence>
<evidence type="ECO:0000256" key="3">
    <source>
        <dbReference type="ARBA" id="ARBA00023125"/>
    </source>
</evidence>
<dbReference type="Proteomes" id="UP000030748">
    <property type="component" value="Unassembled WGS sequence"/>
</dbReference>
<dbReference type="PROSITE" id="PS50863">
    <property type="entry name" value="B3"/>
    <property type="match status" value="2"/>
</dbReference>
<organism evidence="7 8">
    <name type="scientific">Erythranthe guttata</name>
    <name type="common">Yellow monkey flower</name>
    <name type="synonym">Mimulus guttatus</name>
    <dbReference type="NCBI Taxonomy" id="4155"/>
    <lineage>
        <taxon>Eukaryota</taxon>
        <taxon>Viridiplantae</taxon>
        <taxon>Streptophyta</taxon>
        <taxon>Embryophyta</taxon>
        <taxon>Tracheophyta</taxon>
        <taxon>Spermatophyta</taxon>
        <taxon>Magnoliopsida</taxon>
        <taxon>eudicotyledons</taxon>
        <taxon>Gunneridae</taxon>
        <taxon>Pentapetalae</taxon>
        <taxon>asterids</taxon>
        <taxon>lamiids</taxon>
        <taxon>Lamiales</taxon>
        <taxon>Phrymaceae</taxon>
        <taxon>Erythranthe</taxon>
    </lineage>
</organism>
<dbReference type="GO" id="GO:0003677">
    <property type="term" value="F:DNA binding"/>
    <property type="evidence" value="ECO:0007669"/>
    <property type="project" value="UniProtKB-KW"/>
</dbReference>
<evidence type="ECO:0000313" key="7">
    <source>
        <dbReference type="EMBL" id="EYU30825.1"/>
    </source>
</evidence>
<dbReference type="GO" id="GO:0005634">
    <property type="term" value="C:nucleus"/>
    <property type="evidence" value="ECO:0007669"/>
    <property type="project" value="UniProtKB-SubCell"/>
</dbReference>
<feature type="domain" description="TF-B3" evidence="6">
    <location>
        <begin position="209"/>
        <end position="273"/>
    </location>
</feature>
<dbReference type="CDD" id="cd10017">
    <property type="entry name" value="B3_DNA"/>
    <property type="match status" value="2"/>
</dbReference>
<keyword evidence="2" id="KW-0805">Transcription regulation</keyword>
<dbReference type="AlphaFoldDB" id="A0A022QWA6"/>
<name>A0A022QWA6_ERYGU</name>
<dbReference type="InterPro" id="IPR003340">
    <property type="entry name" value="B3_DNA-bd"/>
</dbReference>
<dbReference type="Gene3D" id="2.40.330.10">
    <property type="entry name" value="DNA-binding pseudobarrel domain"/>
    <property type="match status" value="2"/>
</dbReference>
<dbReference type="SMART" id="SM01019">
    <property type="entry name" value="B3"/>
    <property type="match status" value="2"/>
</dbReference>
<evidence type="ECO:0000256" key="2">
    <source>
        <dbReference type="ARBA" id="ARBA00023015"/>
    </source>
</evidence>
<comment type="subcellular location">
    <subcellularLocation>
        <location evidence="1">Nucleus</location>
    </subcellularLocation>
</comment>
<proteinExistence type="predicted"/>
<reference evidence="7 8" key="1">
    <citation type="journal article" date="2013" name="Proc. Natl. Acad. Sci. U.S.A.">
        <title>Fine-scale variation in meiotic recombination in Mimulus inferred from population shotgun sequencing.</title>
        <authorList>
            <person name="Hellsten U."/>
            <person name="Wright K.M."/>
            <person name="Jenkins J."/>
            <person name="Shu S."/>
            <person name="Yuan Y."/>
            <person name="Wessler S.R."/>
            <person name="Schmutz J."/>
            <person name="Willis J.H."/>
            <person name="Rokhsar D.S."/>
        </authorList>
    </citation>
    <scope>NUCLEOTIDE SEQUENCE [LARGE SCALE GENOMIC DNA]</scope>
    <source>
        <strain evidence="8">cv. DUN x IM62</strain>
    </source>
</reference>
<dbReference type="PANTHER" id="PTHR31920:SF108">
    <property type="entry name" value="B3 DOMAIN-CONTAINING TRANSCRIPTION FACTOR VRN1-LIKE"/>
    <property type="match status" value="1"/>
</dbReference>
<protein>
    <recommendedName>
        <fullName evidence="6">TF-B3 domain-containing protein</fullName>
    </recommendedName>
</protein>
<keyword evidence="4" id="KW-0804">Transcription</keyword>
<dbReference type="PANTHER" id="PTHR31920">
    <property type="entry name" value="B3 DOMAIN-CONTAINING"/>
    <property type="match status" value="1"/>
</dbReference>
<dbReference type="InterPro" id="IPR050655">
    <property type="entry name" value="Plant_B3_domain"/>
</dbReference>
<accession>A0A022QWA6</accession>
<dbReference type="InterPro" id="IPR015300">
    <property type="entry name" value="DNA-bd_pseudobarrel_sf"/>
</dbReference>
<keyword evidence="5" id="KW-0539">Nucleus</keyword>
<dbReference type="STRING" id="4155.A0A022QWA6"/>
<dbReference type="EMBL" id="KI631018">
    <property type="protein sequence ID" value="EYU30825.1"/>
    <property type="molecule type" value="Genomic_DNA"/>
</dbReference>
<dbReference type="Pfam" id="PF02362">
    <property type="entry name" value="B3"/>
    <property type="match status" value="2"/>
</dbReference>
<evidence type="ECO:0000313" key="8">
    <source>
        <dbReference type="Proteomes" id="UP000030748"/>
    </source>
</evidence>
<keyword evidence="8" id="KW-1185">Reference proteome</keyword>
<evidence type="ECO:0000256" key="5">
    <source>
        <dbReference type="ARBA" id="ARBA00023242"/>
    </source>
</evidence>
<evidence type="ECO:0000256" key="1">
    <source>
        <dbReference type="ARBA" id="ARBA00004123"/>
    </source>
</evidence>
<evidence type="ECO:0000259" key="6">
    <source>
        <dbReference type="PROSITE" id="PS50863"/>
    </source>
</evidence>
<keyword evidence="3" id="KW-0238">DNA-binding</keyword>